<comment type="subcellular location">
    <subcellularLocation>
        <location evidence="2">Endomembrane system</location>
    </subcellularLocation>
    <subcellularLocation>
        <location evidence="1">Membrane</location>
        <topology evidence="1">Single-pass membrane protein</topology>
    </subcellularLocation>
</comment>
<dbReference type="PROSITE" id="PS50068">
    <property type="entry name" value="LDLRA_2"/>
    <property type="match status" value="4"/>
</dbReference>
<dbReference type="InterPro" id="IPR002557">
    <property type="entry name" value="Chitin-bd_dom"/>
</dbReference>
<dbReference type="PROSITE" id="PS50940">
    <property type="entry name" value="CHIT_BIND_II"/>
    <property type="match status" value="1"/>
</dbReference>
<evidence type="ECO:0000256" key="3">
    <source>
        <dbReference type="ARBA" id="ARBA00022692"/>
    </source>
</evidence>
<evidence type="ECO:0000256" key="5">
    <source>
        <dbReference type="ARBA" id="ARBA00022989"/>
    </source>
</evidence>
<evidence type="ECO:0000256" key="6">
    <source>
        <dbReference type="ARBA" id="ARBA00023136"/>
    </source>
</evidence>
<evidence type="ECO:0000256" key="1">
    <source>
        <dbReference type="ARBA" id="ARBA00004167"/>
    </source>
</evidence>
<feature type="disulfide bond" evidence="8">
    <location>
        <begin position="142"/>
        <end position="157"/>
    </location>
</feature>
<keyword evidence="5" id="KW-1133">Transmembrane helix</keyword>
<dbReference type="SMART" id="SM00494">
    <property type="entry name" value="ChtBD2"/>
    <property type="match status" value="1"/>
</dbReference>
<dbReference type="InterPro" id="IPR050685">
    <property type="entry name" value="LDLR"/>
</dbReference>
<dbReference type="Pfam" id="PF00057">
    <property type="entry name" value="Ldl_recept_a"/>
    <property type="match status" value="4"/>
</dbReference>
<dbReference type="STRING" id="75913.A0A0K0F9W7"/>
<dbReference type="WBParaSite" id="SVE_0561900.1">
    <property type="protein sequence ID" value="SVE_0561900.1"/>
    <property type="gene ID" value="SVE_0561900"/>
</dbReference>
<dbReference type="GO" id="GO:0008061">
    <property type="term" value="F:chitin binding"/>
    <property type="evidence" value="ECO:0007669"/>
    <property type="project" value="InterPro"/>
</dbReference>
<evidence type="ECO:0000259" key="11">
    <source>
        <dbReference type="PROSITE" id="PS50940"/>
    </source>
</evidence>
<feature type="domain" description="Chitin-binding type-2" evidence="11">
    <location>
        <begin position="41"/>
        <end position="114"/>
    </location>
</feature>
<dbReference type="PANTHER" id="PTHR24270">
    <property type="entry name" value="LOW-DENSITY LIPOPROTEIN RECEPTOR-RELATED"/>
    <property type="match status" value="1"/>
</dbReference>
<name>A0A0K0F9W7_STRVS</name>
<evidence type="ECO:0000256" key="4">
    <source>
        <dbReference type="ARBA" id="ARBA00022737"/>
    </source>
</evidence>
<keyword evidence="6" id="KW-0472">Membrane</keyword>
<reference evidence="12" key="1">
    <citation type="submission" date="2014-07" db="EMBL/GenBank/DDBJ databases">
        <authorList>
            <person name="Martin A.A"/>
            <person name="De Silva N."/>
        </authorList>
    </citation>
    <scope>NUCLEOTIDE SEQUENCE</scope>
</reference>
<dbReference type="InterPro" id="IPR036055">
    <property type="entry name" value="LDL_receptor-like_sf"/>
</dbReference>
<evidence type="ECO:0000313" key="13">
    <source>
        <dbReference type="WBParaSite" id="SVE_0561900.1"/>
    </source>
</evidence>
<evidence type="ECO:0000313" key="12">
    <source>
        <dbReference type="Proteomes" id="UP000035680"/>
    </source>
</evidence>
<dbReference type="CDD" id="cd00112">
    <property type="entry name" value="LDLa"/>
    <property type="match status" value="4"/>
</dbReference>
<evidence type="ECO:0000256" key="8">
    <source>
        <dbReference type="PROSITE-ProRule" id="PRU00124"/>
    </source>
</evidence>
<dbReference type="InterPro" id="IPR002172">
    <property type="entry name" value="LDrepeatLR_classA_rpt"/>
</dbReference>
<evidence type="ECO:0000256" key="9">
    <source>
        <dbReference type="SAM" id="MobiDB-lite"/>
    </source>
</evidence>
<dbReference type="GO" id="GO:0016192">
    <property type="term" value="P:vesicle-mediated transport"/>
    <property type="evidence" value="ECO:0007669"/>
    <property type="project" value="UniProtKB-ARBA"/>
</dbReference>
<evidence type="ECO:0000256" key="2">
    <source>
        <dbReference type="ARBA" id="ARBA00004308"/>
    </source>
</evidence>
<keyword evidence="4" id="KW-0677">Repeat</keyword>
<dbReference type="GO" id="GO:0005886">
    <property type="term" value="C:plasma membrane"/>
    <property type="evidence" value="ECO:0007669"/>
    <property type="project" value="TreeGrafter"/>
</dbReference>
<feature type="disulfide bond" evidence="8">
    <location>
        <begin position="258"/>
        <end position="273"/>
    </location>
</feature>
<feature type="disulfide bond" evidence="8">
    <location>
        <begin position="218"/>
        <end position="233"/>
    </location>
</feature>
<dbReference type="SUPFAM" id="SSF57424">
    <property type="entry name" value="LDL receptor-like module"/>
    <property type="match status" value="4"/>
</dbReference>
<feature type="signal peptide" evidence="10">
    <location>
        <begin position="1"/>
        <end position="23"/>
    </location>
</feature>
<keyword evidence="7 8" id="KW-1015">Disulfide bond</keyword>
<keyword evidence="3" id="KW-0812">Transmembrane</keyword>
<dbReference type="AlphaFoldDB" id="A0A0K0F9W7"/>
<sequence length="582" mass="66319">MKYFLINAILIFIILSGKKKLLTRGFAVDIYDRDILNEVKPNYCNNITLQKEYGLTKTTIGNFLGLHCSGEFYQCRYHSDGYKTYKKTCKAGLVFDTHGSQTCNYDYNVIGCGIRGSNVKMCNVDEFTCSLSEQCIKIGKRCDGKYDCILEEDEQNCPMCGKDEFQCVVSEECLPQSVRCNGITECGDGTDELNCDQCGRGNLFCRNSNQCIPEELRCDGTRQCSLGEDEYNCRKSKKKQKSYACEDGSEKIEIKYVCDGVPDCQDSSDEKYCEETTPSNIYHHTTNPRHYVEDVGNHLFTRGPLLPIAKMPLPVTTNNFYPEPQPILIQSTKKPQLKNKKTRKITTTTTTIPPLTDSETSIDNQDYENEKNEWEKDTFEVMNNQHTYSSNIPEFLGTKGKKSFFNNVFSTINPNVIENVMKNEITTNTISSDNDDLLKKLSLKLNSLGNRNEVSNLLSKLESLLSSPITPYPDSYVSIKLPPKQSKVERRKEFVRITSNPLRKWQPSLSQNQIKLTSKNIMRDKPLLETMTTTTTRIQITTTPYPMVNRIDVQLRQSDEPMISNSNEEKESVEYVDASTQN</sequence>
<proteinExistence type="predicted"/>
<dbReference type="PRINTS" id="PR00261">
    <property type="entry name" value="LDLRECEPTOR"/>
</dbReference>
<comment type="caution">
    <text evidence="8">Lacks conserved residue(s) required for the propagation of feature annotation.</text>
</comment>
<dbReference type="PANTHER" id="PTHR24270:SF59">
    <property type="entry name" value="LDL RECEPTOR REPEAT-CONTAINING PROTEIN EGG-1-RELATED"/>
    <property type="match status" value="1"/>
</dbReference>
<feature type="chain" id="PRO_5005329374" evidence="10">
    <location>
        <begin position="24"/>
        <end position="582"/>
    </location>
</feature>
<organism evidence="12 13">
    <name type="scientific">Strongyloides venezuelensis</name>
    <name type="common">Threadworm</name>
    <dbReference type="NCBI Taxonomy" id="75913"/>
    <lineage>
        <taxon>Eukaryota</taxon>
        <taxon>Metazoa</taxon>
        <taxon>Ecdysozoa</taxon>
        <taxon>Nematoda</taxon>
        <taxon>Chromadorea</taxon>
        <taxon>Rhabditida</taxon>
        <taxon>Tylenchina</taxon>
        <taxon>Panagrolaimomorpha</taxon>
        <taxon>Strongyloidoidea</taxon>
        <taxon>Strongyloididae</taxon>
        <taxon>Strongyloides</taxon>
    </lineage>
</organism>
<reference evidence="13" key="2">
    <citation type="submission" date="2015-08" db="UniProtKB">
        <authorList>
            <consortium name="WormBaseParasite"/>
        </authorList>
    </citation>
    <scope>IDENTIFICATION</scope>
</reference>
<dbReference type="PROSITE" id="PS01209">
    <property type="entry name" value="LDLRA_1"/>
    <property type="match status" value="1"/>
</dbReference>
<accession>A0A0K0F9W7</accession>
<feature type="region of interest" description="Disordered" evidence="9">
    <location>
        <begin position="557"/>
        <end position="582"/>
    </location>
</feature>
<dbReference type="Proteomes" id="UP000035680">
    <property type="component" value="Unassembled WGS sequence"/>
</dbReference>
<dbReference type="GO" id="GO:0012505">
    <property type="term" value="C:endomembrane system"/>
    <property type="evidence" value="ECO:0007669"/>
    <property type="project" value="UniProtKB-SubCell"/>
</dbReference>
<dbReference type="InterPro" id="IPR023415">
    <property type="entry name" value="LDLR_class-A_CS"/>
</dbReference>
<keyword evidence="10" id="KW-0732">Signal</keyword>
<protein>
    <submittedName>
        <fullName evidence="13">Chitin-binding type-2 domain-containing protein</fullName>
    </submittedName>
</protein>
<evidence type="ECO:0000256" key="7">
    <source>
        <dbReference type="ARBA" id="ARBA00023157"/>
    </source>
</evidence>
<feature type="disulfide bond" evidence="8">
    <location>
        <begin position="180"/>
        <end position="195"/>
    </location>
</feature>
<evidence type="ECO:0000256" key="10">
    <source>
        <dbReference type="SAM" id="SignalP"/>
    </source>
</evidence>
<dbReference type="GO" id="GO:0005576">
    <property type="term" value="C:extracellular region"/>
    <property type="evidence" value="ECO:0007669"/>
    <property type="project" value="InterPro"/>
</dbReference>
<dbReference type="Gene3D" id="4.10.400.10">
    <property type="entry name" value="Low-density Lipoprotein Receptor"/>
    <property type="match status" value="4"/>
</dbReference>
<keyword evidence="12" id="KW-1185">Reference proteome</keyword>
<dbReference type="SMART" id="SM00192">
    <property type="entry name" value="LDLa"/>
    <property type="match status" value="4"/>
</dbReference>